<dbReference type="Proteomes" id="UP000015525">
    <property type="component" value="Unassembled WGS sequence"/>
</dbReference>
<dbReference type="RefSeq" id="WP_021238022.1">
    <property type="nucleotide sequence ID" value="NZ_ATHO01000071.1"/>
</dbReference>
<accession>T0H543</accession>
<comment type="caution">
    <text evidence="1">The sequence shown here is derived from an EMBL/GenBank/DDBJ whole genome shotgun (WGS) entry which is preliminary data.</text>
</comment>
<proteinExistence type="predicted"/>
<organism evidence="1 2">
    <name type="scientific">Sphingobium quisquiliarum P25</name>
    <dbReference type="NCBI Taxonomy" id="1329909"/>
    <lineage>
        <taxon>Bacteria</taxon>
        <taxon>Pseudomonadati</taxon>
        <taxon>Pseudomonadota</taxon>
        <taxon>Alphaproteobacteria</taxon>
        <taxon>Sphingomonadales</taxon>
        <taxon>Sphingomonadaceae</taxon>
        <taxon>Sphingobium</taxon>
    </lineage>
</organism>
<sequence length="41" mass="4833">MTEQLQLFAKLLRKIFIILDDQKVQGQSSIPTVEDSRRVRM</sequence>
<evidence type="ECO:0000313" key="2">
    <source>
        <dbReference type="Proteomes" id="UP000015525"/>
    </source>
</evidence>
<dbReference type="EMBL" id="ATHO01000071">
    <property type="protein sequence ID" value="EQB08102.1"/>
    <property type="molecule type" value="Genomic_DNA"/>
</dbReference>
<gene>
    <name evidence="1" type="ORF">L288_08745</name>
</gene>
<dbReference type="AlphaFoldDB" id="T0H543"/>
<name>T0H543_9SPHN</name>
<protein>
    <submittedName>
        <fullName evidence="1">Uncharacterized protein</fullName>
    </submittedName>
</protein>
<dbReference type="PATRIC" id="fig|1329909.3.peg.1689"/>
<keyword evidence="2" id="KW-1185">Reference proteome</keyword>
<evidence type="ECO:0000313" key="1">
    <source>
        <dbReference type="EMBL" id="EQB08102.1"/>
    </source>
</evidence>
<reference evidence="1 2" key="1">
    <citation type="journal article" date="2013" name="Genome Announc.">
        <title>Draft Genome Sequence of Sphingobium quisquiliarum Strain P25T, a Novel Hexachlorocyclohexane (HCH)-Degrading Bacterium Isolated from an HCH Dumpsite.</title>
        <authorList>
            <person name="Kumar Singh A."/>
            <person name="Sangwan N."/>
            <person name="Sharma A."/>
            <person name="Gupta V."/>
            <person name="Khurana J.P."/>
            <person name="Lal R."/>
        </authorList>
    </citation>
    <scope>NUCLEOTIDE SEQUENCE [LARGE SCALE GENOMIC DNA]</scope>
    <source>
        <strain evidence="1 2">P25</strain>
    </source>
</reference>